<comment type="caution">
    <text evidence="1">The sequence shown here is derived from an EMBL/GenBank/DDBJ whole genome shotgun (WGS) entry which is preliminary data.</text>
</comment>
<sequence>MSEVKSNRNRSILPHIINFNIPFLVLEIPEITAIILIQKPLNPSAFRRSSPESLGRNPQIIFRAFWILQKLIGLRFHSRSNLQYFHSISEHKHQSLLHHPLAACIFWRK</sequence>
<organism evidence="1 2">
    <name type="scientific">Botrytis deweyae</name>
    <dbReference type="NCBI Taxonomy" id="2478750"/>
    <lineage>
        <taxon>Eukaryota</taxon>
        <taxon>Fungi</taxon>
        <taxon>Dikarya</taxon>
        <taxon>Ascomycota</taxon>
        <taxon>Pezizomycotina</taxon>
        <taxon>Leotiomycetes</taxon>
        <taxon>Helotiales</taxon>
        <taxon>Sclerotiniaceae</taxon>
        <taxon>Botrytis</taxon>
    </lineage>
</organism>
<protein>
    <submittedName>
        <fullName evidence="1">Uncharacterized protein</fullName>
    </submittedName>
</protein>
<proteinExistence type="predicted"/>
<gene>
    <name evidence="1" type="ORF">EAE98_006789</name>
</gene>
<accession>A0ABQ7IIR3</accession>
<keyword evidence="2" id="KW-1185">Reference proteome</keyword>
<evidence type="ECO:0000313" key="2">
    <source>
        <dbReference type="Proteomes" id="UP000783213"/>
    </source>
</evidence>
<evidence type="ECO:0000313" key="1">
    <source>
        <dbReference type="EMBL" id="KAF7925564.1"/>
    </source>
</evidence>
<dbReference type="EMBL" id="RCSX01000015">
    <property type="protein sequence ID" value="KAF7925564.1"/>
    <property type="molecule type" value="Genomic_DNA"/>
</dbReference>
<name>A0ABQ7IIR3_9HELO</name>
<dbReference type="GeneID" id="62233563"/>
<dbReference type="Proteomes" id="UP000783213">
    <property type="component" value="Unassembled WGS sequence"/>
</dbReference>
<reference evidence="1 2" key="1">
    <citation type="journal article" date="2020" name="Genome Biol. Evol.">
        <title>Comparative genomics of Sclerotiniaceae.</title>
        <authorList>
            <person name="Valero Jimenez C.A."/>
            <person name="Steentjes M."/>
            <person name="Scholten O.E."/>
            <person name="Van Kan J.A.L."/>
        </authorList>
    </citation>
    <scope>NUCLEOTIDE SEQUENCE [LARGE SCALE GENOMIC DNA]</scope>
    <source>
        <strain evidence="1 2">B1</strain>
    </source>
</reference>
<dbReference type="RefSeq" id="XP_038809092.1">
    <property type="nucleotide sequence ID" value="XM_038954412.1"/>
</dbReference>